<dbReference type="RefSeq" id="XP_060293822.1">
    <property type="nucleotide sequence ID" value="XM_060442195.1"/>
</dbReference>
<gene>
    <name evidence="2" type="ORF">B0T26DRAFT_714493</name>
</gene>
<reference evidence="2" key="1">
    <citation type="submission" date="2023-06" db="EMBL/GenBank/DDBJ databases">
        <title>Genome-scale phylogeny and comparative genomics of the fungal order Sordariales.</title>
        <authorList>
            <consortium name="Lawrence Berkeley National Laboratory"/>
            <person name="Hensen N."/>
            <person name="Bonometti L."/>
            <person name="Westerberg I."/>
            <person name="Brannstrom I.O."/>
            <person name="Guillou S."/>
            <person name="Cros-Aarteil S."/>
            <person name="Calhoun S."/>
            <person name="Haridas S."/>
            <person name="Kuo A."/>
            <person name="Mondo S."/>
            <person name="Pangilinan J."/>
            <person name="Riley R."/>
            <person name="LaButti K."/>
            <person name="Andreopoulos B."/>
            <person name="Lipzen A."/>
            <person name="Chen C."/>
            <person name="Yanf M."/>
            <person name="Daum C."/>
            <person name="Ng V."/>
            <person name="Clum A."/>
            <person name="Steindorff A."/>
            <person name="Ohm R."/>
            <person name="Martin F."/>
            <person name="Silar P."/>
            <person name="Natvig D."/>
            <person name="Lalanne C."/>
            <person name="Gautier V."/>
            <person name="Ament-velasquez S.L."/>
            <person name="Kruys A."/>
            <person name="Hutchinson M.I."/>
            <person name="Powell A.J."/>
            <person name="Barry K."/>
            <person name="Miller A.N."/>
            <person name="Grigoriev I.V."/>
            <person name="Debuchy R."/>
            <person name="Gladieux P."/>
            <person name="Thoren M.H."/>
            <person name="Johannesson H."/>
        </authorList>
    </citation>
    <scope>NUCLEOTIDE SEQUENCE</scope>
    <source>
        <strain evidence="2">SMH2392-1A</strain>
    </source>
</reference>
<keyword evidence="3" id="KW-1185">Reference proteome</keyword>
<feature type="chain" id="PRO_5041202709" evidence="1">
    <location>
        <begin position="25"/>
        <end position="109"/>
    </location>
</feature>
<dbReference type="AlphaFoldDB" id="A0AA40AAV8"/>
<evidence type="ECO:0000256" key="1">
    <source>
        <dbReference type="SAM" id="SignalP"/>
    </source>
</evidence>
<name>A0AA40AAV8_9PEZI</name>
<proteinExistence type="predicted"/>
<accession>A0AA40AAV8</accession>
<feature type="signal peptide" evidence="1">
    <location>
        <begin position="1"/>
        <end position="24"/>
    </location>
</feature>
<comment type="caution">
    <text evidence="2">The sequence shown here is derived from an EMBL/GenBank/DDBJ whole genome shotgun (WGS) entry which is preliminary data.</text>
</comment>
<sequence>MVFGFLGGILIGIMQHVAYGPVLSCHWAYQGQVVLHRGLATGLPSPTVNQPLVNLRGSFPAEVAAKLLASLNRPSKINACSWKRGASPDCLIVFQVVEGIVLFQKEKLS</sequence>
<dbReference type="GeneID" id="85325465"/>
<organism evidence="2 3">
    <name type="scientific">Lasiosphaeria miniovina</name>
    <dbReference type="NCBI Taxonomy" id="1954250"/>
    <lineage>
        <taxon>Eukaryota</taxon>
        <taxon>Fungi</taxon>
        <taxon>Dikarya</taxon>
        <taxon>Ascomycota</taxon>
        <taxon>Pezizomycotina</taxon>
        <taxon>Sordariomycetes</taxon>
        <taxon>Sordariomycetidae</taxon>
        <taxon>Sordariales</taxon>
        <taxon>Lasiosphaeriaceae</taxon>
        <taxon>Lasiosphaeria</taxon>
    </lineage>
</organism>
<protein>
    <submittedName>
        <fullName evidence="2">Uncharacterized protein</fullName>
    </submittedName>
</protein>
<dbReference type="EMBL" id="JAUIRO010000005">
    <property type="protein sequence ID" value="KAK0712499.1"/>
    <property type="molecule type" value="Genomic_DNA"/>
</dbReference>
<evidence type="ECO:0000313" key="3">
    <source>
        <dbReference type="Proteomes" id="UP001172101"/>
    </source>
</evidence>
<evidence type="ECO:0000313" key="2">
    <source>
        <dbReference type="EMBL" id="KAK0712499.1"/>
    </source>
</evidence>
<dbReference type="Proteomes" id="UP001172101">
    <property type="component" value="Unassembled WGS sequence"/>
</dbReference>
<keyword evidence="1" id="KW-0732">Signal</keyword>